<organism evidence="1 2">
    <name type="scientific">Legionella lytica</name>
    <dbReference type="NCBI Taxonomy" id="96232"/>
    <lineage>
        <taxon>Bacteria</taxon>
        <taxon>Pseudomonadati</taxon>
        <taxon>Pseudomonadota</taxon>
        <taxon>Gammaproteobacteria</taxon>
        <taxon>Legionellales</taxon>
        <taxon>Legionellaceae</taxon>
        <taxon>Legionella</taxon>
    </lineage>
</organism>
<protein>
    <recommendedName>
        <fullName evidence="3">Carboxylate-amine ligase YbdK</fullName>
    </recommendedName>
</protein>
<dbReference type="PANTHER" id="PTHR36510">
    <property type="entry name" value="GLUTAMATE--CYSTEINE LIGASE 2-RELATED"/>
    <property type="match status" value="1"/>
</dbReference>
<evidence type="ECO:0000313" key="2">
    <source>
        <dbReference type="Proteomes" id="UP001615550"/>
    </source>
</evidence>
<name>A0ABW8DB33_9GAMM</name>
<comment type="caution">
    <text evidence="1">The sequence shown here is derived from an EMBL/GenBank/DDBJ whole genome shotgun (WGS) entry which is preliminary data.</text>
</comment>
<dbReference type="Pfam" id="PF04107">
    <property type="entry name" value="GCS2"/>
    <property type="match status" value="1"/>
</dbReference>
<sequence>MRISLDKENIDFAQKLATETTMLEEWFSTASISEEGMKIGAEIELFLLDNKLDPSPNNLQFISQVNKSFLVPEVGASHLEINTPHFELTKNCFSTLHQVILSALNECTVHAQKANYYLALIGSLPTATHKHHHITYLTNKARYNGLNSLMREYNNGPINIDVGGYEPIQLEAHSLAVNGLLSAFQMHLQVGLSQSVRYYNIAQLIAGPMLALSSNSPFFLEHFLWHESRVFIFNEVMTLNTFQQQKEFHCCLFGNDYLKSTFFELFKENLHFPHLIPDAQESPIEKMVHVRQQNGVIYRWNRPVLDFNNQGIPHLRIEHRAPSSGPTITDMVANAAFYYGLMHYYFRSPLLIETLLPFSMVRKNFFDAAKYGLNATFNWGNHREKINARTLLNVLIPQAKDGLLALHIDKEDIDFYLSIIKNRVAKNASGSQWQLQFVNKYGKDFSALLEVYLGYQYQDKTISEWRI</sequence>
<dbReference type="EMBL" id="JBGORX010000011">
    <property type="protein sequence ID" value="MFJ1269937.1"/>
    <property type="molecule type" value="Genomic_DNA"/>
</dbReference>
<dbReference type="InterPro" id="IPR006336">
    <property type="entry name" value="GCS2"/>
</dbReference>
<dbReference type="InterPro" id="IPR050141">
    <property type="entry name" value="GCL_type2/YbdK_subfam"/>
</dbReference>
<gene>
    <name evidence="1" type="ORF">ACD661_15365</name>
</gene>
<accession>A0ABW8DB33</accession>
<dbReference type="RefSeq" id="WP_400188752.1">
    <property type="nucleotide sequence ID" value="NZ_JBGORX010000011.1"/>
</dbReference>
<keyword evidence="2" id="KW-1185">Reference proteome</keyword>
<evidence type="ECO:0000313" key="1">
    <source>
        <dbReference type="EMBL" id="MFJ1269937.1"/>
    </source>
</evidence>
<evidence type="ECO:0008006" key="3">
    <source>
        <dbReference type="Google" id="ProtNLM"/>
    </source>
</evidence>
<dbReference type="Gene3D" id="3.30.590.20">
    <property type="match status" value="1"/>
</dbReference>
<dbReference type="SUPFAM" id="SSF55931">
    <property type="entry name" value="Glutamine synthetase/guanido kinase"/>
    <property type="match status" value="1"/>
</dbReference>
<proteinExistence type="predicted"/>
<dbReference type="PANTHER" id="PTHR36510:SF3">
    <property type="entry name" value="CONSERVED PROTEIN"/>
    <property type="match status" value="1"/>
</dbReference>
<dbReference type="InterPro" id="IPR014746">
    <property type="entry name" value="Gln_synth/guanido_kin_cat_dom"/>
</dbReference>
<reference evidence="1 2" key="1">
    <citation type="submission" date="2024-08" db="EMBL/GenBank/DDBJ databases">
        <title>Draft Genome Sequence of Legionella lytica strain DSB2004, Isolated From a Fire Sprinkler System.</title>
        <authorList>
            <person name="Everhart A.D."/>
            <person name="Kidane D.T."/>
            <person name="Farone A.L."/>
            <person name="Farone M.B."/>
        </authorList>
    </citation>
    <scope>NUCLEOTIDE SEQUENCE [LARGE SCALE GENOMIC DNA]</scope>
    <source>
        <strain evidence="1 2">DSB2004</strain>
    </source>
</reference>
<dbReference type="Proteomes" id="UP001615550">
    <property type="component" value="Unassembled WGS sequence"/>
</dbReference>